<accession>A0A318RJD6</accession>
<dbReference type="InterPro" id="IPR019920">
    <property type="entry name" value="F420-binding_dom_put"/>
</dbReference>
<comment type="caution">
    <text evidence="3">The sequence shown here is derived from an EMBL/GenBank/DDBJ whole genome shotgun (WGS) entry which is preliminary data.</text>
</comment>
<evidence type="ECO:0000313" key="4">
    <source>
        <dbReference type="Proteomes" id="UP000247591"/>
    </source>
</evidence>
<proteinExistence type="predicted"/>
<evidence type="ECO:0000256" key="1">
    <source>
        <dbReference type="ARBA" id="ARBA00023002"/>
    </source>
</evidence>
<evidence type="ECO:0000313" key="3">
    <source>
        <dbReference type="EMBL" id="PYE17960.1"/>
    </source>
</evidence>
<dbReference type="SUPFAM" id="SSF50475">
    <property type="entry name" value="FMN-binding split barrel"/>
    <property type="match status" value="1"/>
</dbReference>
<keyword evidence="1" id="KW-0560">Oxidoreductase</keyword>
<dbReference type="EMBL" id="QJSP01000005">
    <property type="protein sequence ID" value="PYE17960.1"/>
    <property type="molecule type" value="Genomic_DNA"/>
</dbReference>
<dbReference type="InterPro" id="IPR011576">
    <property type="entry name" value="Pyridox_Oxase_N"/>
</dbReference>
<reference evidence="3 4" key="1">
    <citation type="submission" date="2018-06" db="EMBL/GenBank/DDBJ databases">
        <title>Genomic Encyclopedia of Type Strains, Phase IV (KMG-IV): sequencing the most valuable type-strain genomes for metagenomic binning, comparative biology and taxonomic classification.</title>
        <authorList>
            <person name="Goeker M."/>
        </authorList>
    </citation>
    <scope>NUCLEOTIDE SEQUENCE [LARGE SCALE GENOMIC DNA]</scope>
    <source>
        <strain evidence="3 4">DSM 45521</strain>
    </source>
</reference>
<gene>
    <name evidence="3" type="ORF">DFR67_105105</name>
</gene>
<dbReference type="OrthoDB" id="1094370at2"/>
<dbReference type="Pfam" id="PF01243">
    <property type="entry name" value="PNPOx_N"/>
    <property type="match status" value="1"/>
</dbReference>
<dbReference type="InterPro" id="IPR052019">
    <property type="entry name" value="F420H2_bilvrd_red/Heme_oxyg"/>
</dbReference>
<dbReference type="GO" id="GO:0016627">
    <property type="term" value="F:oxidoreductase activity, acting on the CH-CH group of donors"/>
    <property type="evidence" value="ECO:0007669"/>
    <property type="project" value="TreeGrafter"/>
</dbReference>
<dbReference type="GO" id="GO:0070967">
    <property type="term" value="F:coenzyme F420 binding"/>
    <property type="evidence" value="ECO:0007669"/>
    <property type="project" value="TreeGrafter"/>
</dbReference>
<dbReference type="RefSeq" id="WP_110469344.1">
    <property type="nucleotide sequence ID" value="NZ_QJSP01000005.1"/>
</dbReference>
<name>A0A318RJD6_WILLI</name>
<dbReference type="NCBIfam" id="TIGR03618">
    <property type="entry name" value="Rv1155_F420"/>
    <property type="match status" value="1"/>
</dbReference>
<dbReference type="GO" id="GO:0005829">
    <property type="term" value="C:cytosol"/>
    <property type="evidence" value="ECO:0007669"/>
    <property type="project" value="TreeGrafter"/>
</dbReference>
<evidence type="ECO:0000259" key="2">
    <source>
        <dbReference type="Pfam" id="PF01243"/>
    </source>
</evidence>
<dbReference type="PANTHER" id="PTHR35176">
    <property type="entry name" value="HEME OXYGENASE HI_0854-RELATED"/>
    <property type="match status" value="1"/>
</dbReference>
<dbReference type="InterPro" id="IPR012349">
    <property type="entry name" value="Split_barrel_FMN-bd"/>
</dbReference>
<protein>
    <submittedName>
        <fullName evidence="3">PPOX class probable F420-dependent enzyme</fullName>
    </submittedName>
</protein>
<feature type="domain" description="Pyridoxamine 5'-phosphate oxidase N-terminal" evidence="2">
    <location>
        <begin position="15"/>
        <end position="141"/>
    </location>
</feature>
<dbReference type="AlphaFoldDB" id="A0A318RJD6"/>
<organism evidence="3 4">
    <name type="scientific">Williamsia limnetica</name>
    <dbReference type="NCBI Taxonomy" id="882452"/>
    <lineage>
        <taxon>Bacteria</taxon>
        <taxon>Bacillati</taxon>
        <taxon>Actinomycetota</taxon>
        <taxon>Actinomycetes</taxon>
        <taxon>Mycobacteriales</taxon>
        <taxon>Nocardiaceae</taxon>
        <taxon>Williamsia</taxon>
    </lineage>
</organism>
<dbReference type="Gene3D" id="2.30.110.10">
    <property type="entry name" value="Electron Transport, Fmn-binding Protein, Chain A"/>
    <property type="match status" value="1"/>
</dbReference>
<dbReference type="Proteomes" id="UP000247591">
    <property type="component" value="Unassembled WGS sequence"/>
</dbReference>
<dbReference type="PANTHER" id="PTHR35176:SF2">
    <property type="entry name" value="F420H(2)-DEPENDENT REDUCTASE RV1155"/>
    <property type="match status" value="1"/>
</dbReference>
<keyword evidence="4" id="KW-1185">Reference proteome</keyword>
<sequence length="161" mass="17571">MARTVATNTDVDLAALLDFIRPRHKMLLSTVRKNGGPQLSPVTGGVDDQGRIVISTYPGRAKANNASRDENVSVCVVSDDWNGAWVQVDGTAEVLNMPEAEDALVDYFRSISGEHPDWDEYRAAMRLQNKSLIRITPTRWGPLATGGFPSDIAAKLDSQDS</sequence>